<dbReference type="RefSeq" id="WP_271201264.1">
    <property type="nucleotide sequence ID" value="NZ_BSFL01000003.1"/>
</dbReference>
<dbReference type="EC" id="4.1.3.27" evidence="5 15"/>
<keyword evidence="9 15" id="KW-0822">Tryptophan biosynthesis</keyword>
<evidence type="ECO:0000313" key="20">
    <source>
        <dbReference type="Proteomes" id="UP001143309"/>
    </source>
</evidence>
<evidence type="ECO:0000259" key="18">
    <source>
        <dbReference type="Pfam" id="PF04715"/>
    </source>
</evidence>
<dbReference type="Proteomes" id="UP001143309">
    <property type="component" value="Unassembled WGS sequence"/>
</dbReference>
<evidence type="ECO:0000256" key="11">
    <source>
        <dbReference type="ARBA" id="ARBA00023141"/>
    </source>
</evidence>
<comment type="function">
    <text evidence="13 15">Part of a heterotetrameric complex that catalyzes the two-step biosynthesis of anthranilate, an intermediate in the biosynthesis of L-tryptophan. In the first step, the glutamine-binding beta subunit (TrpG) of anthranilate synthase (AS) provides the glutamine amidotransferase activity which generates ammonia as a substrate that, along with chorismate, is used in the second step, catalyzed by the large alpha subunit of AS (TrpE) to produce anthranilate. In the absence of TrpG, TrpE can synthesize anthranilate directly from chorismate and high concentrations of ammonia.</text>
</comment>
<keyword evidence="8 15" id="KW-0479">Metal-binding</keyword>
<evidence type="ECO:0000256" key="2">
    <source>
        <dbReference type="ARBA" id="ARBA00004873"/>
    </source>
</evidence>
<evidence type="ECO:0000256" key="13">
    <source>
        <dbReference type="ARBA" id="ARBA00025634"/>
    </source>
</evidence>
<feature type="domain" description="Anthranilate synthase component I N-terminal" evidence="18">
    <location>
        <begin position="29"/>
        <end position="174"/>
    </location>
</feature>
<evidence type="ECO:0000256" key="14">
    <source>
        <dbReference type="ARBA" id="ARBA00047683"/>
    </source>
</evidence>
<dbReference type="SUPFAM" id="SSF56322">
    <property type="entry name" value="ADC synthase"/>
    <property type="match status" value="1"/>
</dbReference>
<evidence type="ECO:0000256" key="16">
    <source>
        <dbReference type="SAM" id="MobiDB-lite"/>
    </source>
</evidence>
<evidence type="ECO:0000256" key="8">
    <source>
        <dbReference type="ARBA" id="ARBA00022723"/>
    </source>
</evidence>
<proteinExistence type="inferred from homology"/>
<keyword evidence="11 15" id="KW-0057">Aromatic amino acid biosynthesis</keyword>
<evidence type="ECO:0000256" key="1">
    <source>
        <dbReference type="ARBA" id="ARBA00001946"/>
    </source>
</evidence>
<organism evidence="19 20">
    <name type="scientific">Methylopila turkensis</name>
    <dbReference type="NCBI Taxonomy" id="1437816"/>
    <lineage>
        <taxon>Bacteria</taxon>
        <taxon>Pseudomonadati</taxon>
        <taxon>Pseudomonadota</taxon>
        <taxon>Alphaproteobacteria</taxon>
        <taxon>Hyphomicrobiales</taxon>
        <taxon>Methylopilaceae</taxon>
        <taxon>Methylopila</taxon>
    </lineage>
</organism>
<evidence type="ECO:0000313" key="19">
    <source>
        <dbReference type="EMBL" id="GLK80780.1"/>
    </source>
</evidence>
<dbReference type="PANTHER" id="PTHR11236">
    <property type="entry name" value="AMINOBENZOATE/ANTHRANILATE SYNTHASE"/>
    <property type="match status" value="1"/>
</dbReference>
<protein>
    <recommendedName>
        <fullName evidence="6 15">Anthranilate synthase component 1</fullName>
        <ecNumber evidence="5 15">4.1.3.27</ecNumber>
    </recommendedName>
</protein>
<evidence type="ECO:0000256" key="6">
    <source>
        <dbReference type="ARBA" id="ARBA00020653"/>
    </source>
</evidence>
<comment type="pathway">
    <text evidence="2 15">Amino-acid biosynthesis; L-tryptophan biosynthesis; L-tryptophan from chorismate: step 1/5.</text>
</comment>
<dbReference type="PRINTS" id="PR00095">
    <property type="entry name" value="ANTSNTHASEI"/>
</dbReference>
<dbReference type="GO" id="GO:0004049">
    <property type="term" value="F:anthranilate synthase activity"/>
    <property type="evidence" value="ECO:0007669"/>
    <property type="project" value="UniProtKB-EC"/>
</dbReference>
<keyword evidence="12 15" id="KW-0456">Lyase</keyword>
<dbReference type="Pfam" id="PF00425">
    <property type="entry name" value="Chorismate_bind"/>
    <property type="match status" value="1"/>
</dbReference>
<sequence>MLISPPLEAFAPTYDAGAPQVVFTTLVGDLETPVSAYLKVAEGRPNAFLLESVEGGATRGRYSIIGLKPDVLWRSRGGVAEINRTALTDLAAYEPCAAKPLDALRDLLASSRIDTPEGLPPMAAGVFGYLGYDMVREMEELPSPNPDVLQVPDAILMRPTVMLVFDGVKDEITVITPVRPEPGVSAEVAHGRAVDRLTEIVEGLDRPAPREPAAPNAGADHYELTSNTTPQEYEAMVLRAKEYVAAGDVFQVVLSQRFEAPFDLPAFALYRALRRTNPAPFLVHLDFGDFQIVGSSPEILVRMRDGRVTIRPIAGTRPRGATPADDRALAEELLADPKERAEHLMLLDLGRNDVGRVAEIGSVEVTDQFFLEYYSQVMHIVSNVEGRLKGSLDALDALIAGFPAGTVSGAPKVRAMEIIDELEKHKRGVYAGCVGYFGANGEMDTCIVLRTAVVKDGRIHVQAGAGVVADSVPASEQAECVNKAKALFRAAEEARRFAHAARRGQ</sequence>
<comment type="similarity">
    <text evidence="3 15">Belongs to the anthranilate synthase component I family.</text>
</comment>
<evidence type="ECO:0000256" key="15">
    <source>
        <dbReference type="RuleBase" id="RU364045"/>
    </source>
</evidence>
<evidence type="ECO:0000256" key="3">
    <source>
        <dbReference type="ARBA" id="ARBA00009562"/>
    </source>
</evidence>
<dbReference type="EMBL" id="BSFL01000003">
    <property type="protein sequence ID" value="GLK80780.1"/>
    <property type="molecule type" value="Genomic_DNA"/>
</dbReference>
<dbReference type="Pfam" id="PF04715">
    <property type="entry name" value="Anth_synt_I_N"/>
    <property type="match status" value="1"/>
</dbReference>
<evidence type="ECO:0000256" key="9">
    <source>
        <dbReference type="ARBA" id="ARBA00022822"/>
    </source>
</evidence>
<evidence type="ECO:0000256" key="12">
    <source>
        <dbReference type="ARBA" id="ARBA00023239"/>
    </source>
</evidence>
<gene>
    <name evidence="15" type="primary">trpE</name>
    <name evidence="19" type="ORF">GCM10008174_25210</name>
</gene>
<comment type="cofactor">
    <cofactor evidence="1 15">
        <name>Mg(2+)</name>
        <dbReference type="ChEBI" id="CHEBI:18420"/>
    </cofactor>
</comment>
<dbReference type="InterPro" id="IPR019999">
    <property type="entry name" value="Anth_synth_I-like"/>
</dbReference>
<reference evidence="19" key="1">
    <citation type="journal article" date="2014" name="Int. J. Syst. Evol. Microbiol.">
        <title>Complete genome sequence of Corynebacterium casei LMG S-19264T (=DSM 44701T), isolated from a smear-ripened cheese.</title>
        <authorList>
            <consortium name="US DOE Joint Genome Institute (JGI-PGF)"/>
            <person name="Walter F."/>
            <person name="Albersmeier A."/>
            <person name="Kalinowski J."/>
            <person name="Ruckert C."/>
        </authorList>
    </citation>
    <scope>NUCLEOTIDE SEQUENCE</scope>
    <source>
        <strain evidence="19">VKM B-2748</strain>
    </source>
</reference>
<keyword evidence="10 15" id="KW-0460">Magnesium</keyword>
<comment type="subunit">
    <text evidence="4 15">Heterotetramer consisting of two non-identical subunits: a beta subunit (TrpG) and a large alpha subunit (TrpE).</text>
</comment>
<dbReference type="InterPro" id="IPR015890">
    <property type="entry name" value="Chorismate_C"/>
</dbReference>
<comment type="caution">
    <text evidence="19">The sequence shown here is derived from an EMBL/GenBank/DDBJ whole genome shotgun (WGS) entry which is preliminary data.</text>
</comment>
<evidence type="ECO:0000256" key="7">
    <source>
        <dbReference type="ARBA" id="ARBA00022605"/>
    </source>
</evidence>
<dbReference type="InterPro" id="IPR005256">
    <property type="entry name" value="Anth_synth_I_PabB"/>
</dbReference>
<keyword evidence="7 15" id="KW-0028">Amino-acid biosynthesis</keyword>
<feature type="region of interest" description="Disordered" evidence="16">
    <location>
        <begin position="205"/>
        <end position="224"/>
    </location>
</feature>
<evidence type="ECO:0000259" key="17">
    <source>
        <dbReference type="Pfam" id="PF00425"/>
    </source>
</evidence>
<dbReference type="GO" id="GO:0046872">
    <property type="term" value="F:metal ion binding"/>
    <property type="evidence" value="ECO:0007669"/>
    <property type="project" value="UniProtKB-KW"/>
</dbReference>
<evidence type="ECO:0000256" key="5">
    <source>
        <dbReference type="ARBA" id="ARBA00012266"/>
    </source>
</evidence>
<dbReference type="AlphaFoldDB" id="A0A9W6JRM9"/>
<reference evidence="19" key="2">
    <citation type="submission" date="2023-01" db="EMBL/GenBank/DDBJ databases">
        <authorList>
            <person name="Sun Q."/>
            <person name="Evtushenko L."/>
        </authorList>
    </citation>
    <scope>NUCLEOTIDE SEQUENCE</scope>
    <source>
        <strain evidence="19">VKM B-2748</strain>
    </source>
</reference>
<dbReference type="GO" id="GO:0000162">
    <property type="term" value="P:L-tryptophan biosynthetic process"/>
    <property type="evidence" value="ECO:0007669"/>
    <property type="project" value="UniProtKB-KW"/>
</dbReference>
<feature type="domain" description="Chorismate-utilising enzyme C-terminal" evidence="17">
    <location>
        <begin position="230"/>
        <end position="483"/>
    </location>
</feature>
<dbReference type="PANTHER" id="PTHR11236:SF48">
    <property type="entry name" value="ISOCHORISMATE SYNTHASE MENF"/>
    <property type="match status" value="1"/>
</dbReference>
<evidence type="ECO:0000256" key="10">
    <source>
        <dbReference type="ARBA" id="ARBA00022842"/>
    </source>
</evidence>
<comment type="catalytic activity">
    <reaction evidence="14 15">
        <text>chorismate + L-glutamine = anthranilate + pyruvate + L-glutamate + H(+)</text>
        <dbReference type="Rhea" id="RHEA:21732"/>
        <dbReference type="ChEBI" id="CHEBI:15361"/>
        <dbReference type="ChEBI" id="CHEBI:15378"/>
        <dbReference type="ChEBI" id="CHEBI:16567"/>
        <dbReference type="ChEBI" id="CHEBI:29748"/>
        <dbReference type="ChEBI" id="CHEBI:29985"/>
        <dbReference type="ChEBI" id="CHEBI:58359"/>
        <dbReference type="EC" id="4.1.3.27"/>
    </reaction>
</comment>
<dbReference type="InterPro" id="IPR006805">
    <property type="entry name" value="Anth_synth_I_N"/>
</dbReference>
<keyword evidence="20" id="KW-1185">Reference proteome</keyword>
<dbReference type="Gene3D" id="3.60.120.10">
    <property type="entry name" value="Anthranilate synthase"/>
    <property type="match status" value="1"/>
</dbReference>
<dbReference type="NCBIfam" id="TIGR00564">
    <property type="entry name" value="trpE_most"/>
    <property type="match status" value="1"/>
</dbReference>
<name>A0A9W6JRM9_9HYPH</name>
<evidence type="ECO:0000256" key="4">
    <source>
        <dbReference type="ARBA" id="ARBA00011575"/>
    </source>
</evidence>
<dbReference type="InterPro" id="IPR005801">
    <property type="entry name" value="ADC_synthase"/>
</dbReference>
<accession>A0A9W6JRM9</accession>